<dbReference type="Pfam" id="PF02358">
    <property type="entry name" value="Trehalose_PPase"/>
    <property type="match status" value="1"/>
</dbReference>
<organism evidence="4 5">
    <name type="scientific">Pythium oligandrum</name>
    <name type="common">Mycoparasitic fungus</name>
    <dbReference type="NCBI Taxonomy" id="41045"/>
    <lineage>
        <taxon>Eukaryota</taxon>
        <taxon>Sar</taxon>
        <taxon>Stramenopiles</taxon>
        <taxon>Oomycota</taxon>
        <taxon>Peronosporomycetes</taxon>
        <taxon>Pythiales</taxon>
        <taxon>Pythiaceae</taxon>
        <taxon>Pythium</taxon>
    </lineage>
</organism>
<name>A0A8K1CAH6_PYTOL</name>
<evidence type="ECO:0000256" key="1">
    <source>
        <dbReference type="ARBA" id="ARBA00005409"/>
    </source>
</evidence>
<evidence type="ECO:0000313" key="5">
    <source>
        <dbReference type="Proteomes" id="UP000794436"/>
    </source>
</evidence>
<proteinExistence type="inferred from homology"/>
<dbReference type="FunFam" id="3.40.50.1000:FF:000052">
    <property type="entry name" value="Alpha,alpha-trehalose-phosphate synthase [UDP-forming] 6"/>
    <property type="match status" value="1"/>
</dbReference>
<feature type="region of interest" description="Disordered" evidence="3">
    <location>
        <begin position="162"/>
        <end position="232"/>
    </location>
</feature>
<evidence type="ECO:0000313" key="4">
    <source>
        <dbReference type="EMBL" id="TMW59464.1"/>
    </source>
</evidence>
<dbReference type="PANTHER" id="PTHR10788:SF94">
    <property type="entry name" value="ALPHA,ALPHA-TREHALOSE-PHOSPHATE SYNTHASE [UDP-FORMING] 5"/>
    <property type="match status" value="1"/>
</dbReference>
<dbReference type="Proteomes" id="UP000794436">
    <property type="component" value="Unassembled WGS sequence"/>
</dbReference>
<dbReference type="Gene3D" id="3.30.70.1020">
    <property type="entry name" value="Trehalose-6-phosphate phosphatase related protein, domain 2"/>
    <property type="match status" value="1"/>
</dbReference>
<evidence type="ECO:0008006" key="6">
    <source>
        <dbReference type="Google" id="ProtNLM"/>
    </source>
</evidence>
<evidence type="ECO:0000256" key="3">
    <source>
        <dbReference type="SAM" id="MobiDB-lite"/>
    </source>
</evidence>
<dbReference type="InterPro" id="IPR003337">
    <property type="entry name" value="Trehalose_PPase"/>
</dbReference>
<evidence type="ECO:0000256" key="2">
    <source>
        <dbReference type="ARBA" id="ARBA00006330"/>
    </source>
</evidence>
<dbReference type="InterPro" id="IPR006379">
    <property type="entry name" value="HAD-SF_hydro_IIB"/>
</dbReference>
<dbReference type="Gene3D" id="3.40.50.2000">
    <property type="entry name" value="Glycogen Phosphorylase B"/>
    <property type="match status" value="2"/>
</dbReference>
<dbReference type="GO" id="GO:0005829">
    <property type="term" value="C:cytosol"/>
    <property type="evidence" value="ECO:0007669"/>
    <property type="project" value="TreeGrafter"/>
</dbReference>
<keyword evidence="5" id="KW-1185">Reference proteome</keyword>
<dbReference type="GO" id="GO:0030246">
    <property type="term" value="F:carbohydrate binding"/>
    <property type="evidence" value="ECO:0007669"/>
    <property type="project" value="InterPro"/>
</dbReference>
<dbReference type="AlphaFoldDB" id="A0A8K1CAH6"/>
<dbReference type="InterPro" id="IPR036412">
    <property type="entry name" value="HAD-like_sf"/>
</dbReference>
<dbReference type="SUPFAM" id="SSF56784">
    <property type="entry name" value="HAD-like"/>
    <property type="match status" value="1"/>
</dbReference>
<dbReference type="SUPFAM" id="SSF53756">
    <property type="entry name" value="UDP-Glycosyltransferase/glycogen phosphorylase"/>
    <property type="match status" value="1"/>
</dbReference>
<dbReference type="CDD" id="cd01627">
    <property type="entry name" value="HAD_TPP"/>
    <property type="match status" value="1"/>
</dbReference>
<dbReference type="OrthoDB" id="755951at2759"/>
<dbReference type="EMBL" id="SPLM01000109">
    <property type="protein sequence ID" value="TMW59464.1"/>
    <property type="molecule type" value="Genomic_DNA"/>
</dbReference>
<gene>
    <name evidence="4" type="ORF">Poli38472_004533</name>
</gene>
<accession>A0A8K1CAH6</accession>
<reference evidence="4" key="1">
    <citation type="submission" date="2019-03" db="EMBL/GenBank/DDBJ databases">
        <title>Long read genome sequence of the mycoparasitic Pythium oligandrum ATCC 38472 isolated from sugarbeet rhizosphere.</title>
        <authorList>
            <person name="Gaulin E."/>
        </authorList>
    </citation>
    <scope>NUCLEOTIDE SEQUENCE</scope>
    <source>
        <strain evidence="4">ATCC 38472_TT</strain>
    </source>
</reference>
<dbReference type="Gene3D" id="3.40.50.1000">
    <property type="entry name" value="HAD superfamily/HAD-like"/>
    <property type="match status" value="1"/>
</dbReference>
<dbReference type="SUPFAM" id="SSF49452">
    <property type="entry name" value="Starch-binding domain-like"/>
    <property type="match status" value="1"/>
</dbReference>
<dbReference type="NCBIfam" id="TIGR01484">
    <property type="entry name" value="HAD-SF-IIB"/>
    <property type="match status" value="1"/>
</dbReference>
<comment type="similarity">
    <text evidence="1">In the N-terminal section; belongs to the glycosyltransferase 20 family.</text>
</comment>
<dbReference type="Pfam" id="PF00982">
    <property type="entry name" value="Glyco_transf_20"/>
    <property type="match status" value="1"/>
</dbReference>
<comment type="caution">
    <text evidence="4">The sequence shown here is derived from an EMBL/GenBank/DDBJ whole genome shotgun (WGS) entry which is preliminary data.</text>
</comment>
<comment type="similarity">
    <text evidence="2">In the C-terminal section; belongs to the trehalose phosphatase family.</text>
</comment>
<dbReference type="GO" id="GO:0004805">
    <property type="term" value="F:trehalose-phosphatase activity"/>
    <property type="evidence" value="ECO:0007669"/>
    <property type="project" value="TreeGrafter"/>
</dbReference>
<dbReference type="InterPro" id="IPR001830">
    <property type="entry name" value="Glyco_trans_20"/>
</dbReference>
<dbReference type="InterPro" id="IPR013783">
    <property type="entry name" value="Ig-like_fold"/>
</dbReference>
<dbReference type="CDD" id="cd03788">
    <property type="entry name" value="GT20_TPS"/>
    <property type="match status" value="1"/>
</dbReference>
<dbReference type="InterPro" id="IPR013784">
    <property type="entry name" value="Carb-bd-like_fold"/>
</dbReference>
<dbReference type="NCBIfam" id="TIGR00685">
    <property type="entry name" value="T6PP"/>
    <property type="match status" value="1"/>
</dbReference>
<sequence>MLQRLRHVVGWGLPPQPSGSRIDFQVCAELGHGQTLYIVGDIPALGGSIDAVPNPAAASNSSSSTTTSSSEPGLALVTTPDLYPIWYNLEPVIVPVGSVIRYRYAVCSGSKFMRYERLTVQCREIIVGMEDMQMQDTLDSLSPPSGDVWGFVPRLSSGQAFMDRRASGGSGSGDSAEGSTSGGSWFKRITKPRFSQSITESIPEEEGADVVMQEAENEDGEEKEGEHESMYEPNTLVASVRSPSSYGSLHRHQSAPPLSMSLKDQLNANVDEDARLLCSSPVLNRARTFSDDSVKSPQNVTIESTDGVIIVVYRLPVLVQRTPEGEYHIEWEDDNLLCPSGLLKESTQHAGGWDRVNSMRLTWVGTVHCSSAIPKEDEDRLARQLEAFHCVPVFLNQPLAQTFHDFCYGTLWPVFHNIVDVYGRLPTRWWNPNQQKNAWSSYKNVNRIFVNKVIEVYNDGDLVWVQGLHLLVAPSFLSRRLPSVNVGLFLHTPFPSSEIFRTLSVRADLLRGMLSADHIGFHLYEHARHFLTSCRRVLGLKYSAQPGGYIGIEYSGRMVMLTISHIGIEPAFMDTVNQSVDVRKDTKELREKYESHKHTVIVSVDRVERLKGILLKFGAIEHFLLLHPEWQSKLQVVQVGLVDSSNPSEEKTRLLNEIAAAVKRINERFAVGRKQPVISYTEVENTDMASRLPLWKLGHIMLTTSVRDAVNLYPFEFVYAHELSKTAGVVIVSEFSGSSRVLTGSIGINPWKRDEIVKALLLAVSMSDDERRARHRKDLAYINNNSRTKWAERILVDLKRTKKYATEGEHMGYGLGLGFRMLEFNAGFKLLDTEAVARAYRTSFRRVLLFDYGSTLTAESTGKNDFSKYLNGSELSTSDSTMVPRADAPAASPELISALSLLCADPRNTVFVLSGRERSDLEKTLGSVKGLGLAAEHGYLYKWGDNRSGDGEDVWLCTKDNFDDSWKDITHSVMDTYTQRTHGTYVELKGSSMLWQYRDADPEFSQLQAKELHDQLTQVLENFQVEVLTGNDYLEVRPEGVDKGVVVDRILSTLESTGSGYVDFVLCVGDDLSDEFMFQYLEEARSRPKLFTVTVGKKPSAAKYFVNDVEQVMEVLHSLTKVSTAANRNLSMNDLRLLDHHSRQSPGDLFNSARPPLPPLSLRSGITFDRQPSGTPQVPYNNCLTPTATSTRASLSEESSGTDMGLGLGLGGGGLGLRSKNSMSMSALSSVATTFVAPVSTYEQYVNNIDESEEDDGGIFF</sequence>
<feature type="compositionally biased region" description="Low complexity" evidence="3">
    <location>
        <begin position="173"/>
        <end position="184"/>
    </location>
</feature>
<dbReference type="Gene3D" id="2.60.40.10">
    <property type="entry name" value="Immunoglobulins"/>
    <property type="match status" value="1"/>
</dbReference>
<dbReference type="PANTHER" id="PTHR10788">
    <property type="entry name" value="TREHALOSE-6-PHOSPHATE SYNTHASE"/>
    <property type="match status" value="1"/>
</dbReference>
<protein>
    <recommendedName>
        <fullName evidence="6">Trehalose-phosphatase</fullName>
    </recommendedName>
</protein>
<dbReference type="InterPro" id="IPR023214">
    <property type="entry name" value="HAD_sf"/>
</dbReference>
<dbReference type="GO" id="GO:0005992">
    <property type="term" value="P:trehalose biosynthetic process"/>
    <property type="evidence" value="ECO:0007669"/>
    <property type="project" value="InterPro"/>
</dbReference>